<sequence>MKTNLKKVKTVIEALVSRASDIDDPAYFRQENKKLKLNLNESKNNINKLTEQVTTLSKQMEYIIQENANLKAQIKTLSSKSINVQQPGPSNIKTNYIAQRPKNLNLLQGNKPKIVSIETGRFITP</sequence>
<reference evidence="2 3" key="1">
    <citation type="submission" date="2023-03" db="EMBL/GenBank/DDBJ databases">
        <title>High recombination rates correlate with genetic variation in Cardiocondyla obscurior ants.</title>
        <authorList>
            <person name="Errbii M."/>
        </authorList>
    </citation>
    <scope>NUCLEOTIDE SEQUENCE [LARGE SCALE GENOMIC DNA]</scope>
    <source>
        <strain evidence="2">Alpha-2009</strain>
        <tissue evidence="2">Whole body</tissue>
    </source>
</reference>
<evidence type="ECO:0000256" key="1">
    <source>
        <dbReference type="SAM" id="Coils"/>
    </source>
</evidence>
<dbReference type="Proteomes" id="UP001430953">
    <property type="component" value="Unassembled WGS sequence"/>
</dbReference>
<keyword evidence="1" id="KW-0175">Coiled coil</keyword>
<dbReference type="AlphaFoldDB" id="A0AAW2FYQ9"/>
<dbReference type="EMBL" id="JADYXP020000007">
    <property type="protein sequence ID" value="KAL0120365.1"/>
    <property type="molecule type" value="Genomic_DNA"/>
</dbReference>
<comment type="caution">
    <text evidence="2">The sequence shown here is derived from an EMBL/GenBank/DDBJ whole genome shotgun (WGS) entry which is preliminary data.</text>
</comment>
<evidence type="ECO:0000313" key="3">
    <source>
        <dbReference type="Proteomes" id="UP001430953"/>
    </source>
</evidence>
<name>A0AAW2FYQ9_9HYME</name>
<feature type="coiled-coil region" evidence="1">
    <location>
        <begin position="32"/>
        <end position="59"/>
    </location>
</feature>
<evidence type="ECO:0000313" key="2">
    <source>
        <dbReference type="EMBL" id="KAL0120365.1"/>
    </source>
</evidence>
<protein>
    <submittedName>
        <fullName evidence="2">Uncharacterized protein</fullName>
    </submittedName>
</protein>
<organism evidence="2 3">
    <name type="scientific">Cardiocondyla obscurior</name>
    <dbReference type="NCBI Taxonomy" id="286306"/>
    <lineage>
        <taxon>Eukaryota</taxon>
        <taxon>Metazoa</taxon>
        <taxon>Ecdysozoa</taxon>
        <taxon>Arthropoda</taxon>
        <taxon>Hexapoda</taxon>
        <taxon>Insecta</taxon>
        <taxon>Pterygota</taxon>
        <taxon>Neoptera</taxon>
        <taxon>Endopterygota</taxon>
        <taxon>Hymenoptera</taxon>
        <taxon>Apocrita</taxon>
        <taxon>Aculeata</taxon>
        <taxon>Formicoidea</taxon>
        <taxon>Formicidae</taxon>
        <taxon>Myrmicinae</taxon>
        <taxon>Cardiocondyla</taxon>
    </lineage>
</organism>
<accession>A0AAW2FYQ9</accession>
<gene>
    <name evidence="2" type="ORF">PUN28_008195</name>
</gene>
<proteinExistence type="predicted"/>
<keyword evidence="3" id="KW-1185">Reference proteome</keyword>